<dbReference type="Proteomes" id="UP001177670">
    <property type="component" value="Unassembled WGS sequence"/>
</dbReference>
<dbReference type="InterPro" id="IPR036055">
    <property type="entry name" value="LDL_receptor-like_sf"/>
</dbReference>
<feature type="disulfide bond" evidence="9">
    <location>
        <begin position="113"/>
        <end position="128"/>
    </location>
</feature>
<dbReference type="InterPro" id="IPR023415">
    <property type="entry name" value="LDLR_class-A_CS"/>
</dbReference>
<feature type="compositionally biased region" description="Basic residues" evidence="10">
    <location>
        <begin position="284"/>
        <end position="306"/>
    </location>
</feature>
<feature type="disulfide bond" evidence="9">
    <location>
        <begin position="25"/>
        <end position="43"/>
    </location>
</feature>
<keyword evidence="4" id="KW-0677">Repeat</keyword>
<evidence type="ECO:0000256" key="3">
    <source>
        <dbReference type="ARBA" id="ARBA00022692"/>
    </source>
</evidence>
<evidence type="ECO:0000256" key="2">
    <source>
        <dbReference type="ARBA" id="ARBA00004308"/>
    </source>
</evidence>
<evidence type="ECO:0000256" key="4">
    <source>
        <dbReference type="ARBA" id="ARBA00022737"/>
    </source>
</evidence>
<evidence type="ECO:0000256" key="10">
    <source>
        <dbReference type="SAM" id="MobiDB-lite"/>
    </source>
</evidence>
<feature type="compositionally biased region" description="Polar residues" evidence="10">
    <location>
        <begin position="569"/>
        <end position="590"/>
    </location>
</feature>
<feature type="region of interest" description="Disordered" evidence="10">
    <location>
        <begin position="223"/>
        <end position="311"/>
    </location>
</feature>
<evidence type="ECO:0000256" key="9">
    <source>
        <dbReference type="PROSITE-ProRule" id="PRU00124"/>
    </source>
</evidence>
<keyword evidence="8" id="KW-0325">Glycoprotein</keyword>
<feature type="disulfide bond" evidence="9">
    <location>
        <begin position="76"/>
        <end position="91"/>
    </location>
</feature>
<keyword evidence="5" id="KW-1133">Transmembrane helix</keyword>
<dbReference type="PANTHER" id="PTHR24270">
    <property type="entry name" value="LOW-DENSITY LIPOPROTEIN RECEPTOR-RELATED"/>
    <property type="match status" value="1"/>
</dbReference>
<dbReference type="GO" id="GO:0016192">
    <property type="term" value="P:vesicle-mediated transport"/>
    <property type="evidence" value="ECO:0007669"/>
    <property type="project" value="UniProtKB-ARBA"/>
</dbReference>
<dbReference type="FunFam" id="4.10.400.10:FF:000065">
    <property type="entry name" value="Transmembrane protease serine 7"/>
    <property type="match status" value="1"/>
</dbReference>
<gene>
    <name evidence="11" type="ORF">K0M31_015277</name>
</gene>
<dbReference type="InterPro" id="IPR050685">
    <property type="entry name" value="LDLR"/>
</dbReference>
<evidence type="ECO:0000256" key="7">
    <source>
        <dbReference type="ARBA" id="ARBA00023157"/>
    </source>
</evidence>
<comment type="caution">
    <text evidence="11">The sequence shown here is derived from an EMBL/GenBank/DDBJ whole genome shotgun (WGS) entry which is preliminary data.</text>
</comment>
<dbReference type="Gene3D" id="4.10.400.10">
    <property type="entry name" value="Low-density Lipoprotein Receptor"/>
    <property type="match status" value="5"/>
</dbReference>
<evidence type="ECO:0000256" key="8">
    <source>
        <dbReference type="ARBA" id="ARBA00023180"/>
    </source>
</evidence>
<keyword evidence="7 9" id="KW-1015">Disulfide bond</keyword>
<dbReference type="CDD" id="cd00112">
    <property type="entry name" value="LDLa"/>
    <property type="match status" value="5"/>
</dbReference>
<feature type="compositionally biased region" description="Polar residues" evidence="10">
    <location>
        <begin position="598"/>
        <end position="611"/>
    </location>
</feature>
<feature type="disulfide bond" evidence="9">
    <location>
        <begin position="1037"/>
        <end position="1052"/>
    </location>
</feature>
<feature type="disulfide bond" evidence="9">
    <location>
        <begin position="18"/>
        <end position="30"/>
    </location>
</feature>
<protein>
    <recommendedName>
        <fullName evidence="13">Basement membrane-specific heparan sulfate proteoglycan core protein</fullName>
    </recommendedName>
</protein>
<reference evidence="11" key="1">
    <citation type="submission" date="2021-10" db="EMBL/GenBank/DDBJ databases">
        <title>Melipona bicolor Genome sequencing and assembly.</title>
        <authorList>
            <person name="Araujo N.S."/>
            <person name="Arias M.C."/>
        </authorList>
    </citation>
    <scope>NUCLEOTIDE SEQUENCE</scope>
    <source>
        <strain evidence="11">USP_2M_L1-L4_2017</strain>
        <tissue evidence="11">Whole body</tissue>
    </source>
</reference>
<dbReference type="SMART" id="SM00192">
    <property type="entry name" value="LDLa"/>
    <property type="match status" value="5"/>
</dbReference>
<dbReference type="GO" id="GO:0005886">
    <property type="term" value="C:plasma membrane"/>
    <property type="evidence" value="ECO:0007669"/>
    <property type="project" value="TreeGrafter"/>
</dbReference>
<feature type="compositionally biased region" description="Polar residues" evidence="10">
    <location>
        <begin position="494"/>
        <end position="512"/>
    </location>
</feature>
<dbReference type="EMBL" id="JAHYIQ010000044">
    <property type="protein sequence ID" value="KAK1118231.1"/>
    <property type="molecule type" value="Genomic_DNA"/>
</dbReference>
<evidence type="ECO:0000256" key="6">
    <source>
        <dbReference type="ARBA" id="ARBA00023136"/>
    </source>
</evidence>
<evidence type="ECO:0000256" key="5">
    <source>
        <dbReference type="ARBA" id="ARBA00022989"/>
    </source>
</evidence>
<dbReference type="InterPro" id="IPR002172">
    <property type="entry name" value="LDrepeatLR_classA_rpt"/>
</dbReference>
<organism evidence="11 12">
    <name type="scientific">Melipona bicolor</name>
    <dbReference type="NCBI Taxonomy" id="60889"/>
    <lineage>
        <taxon>Eukaryota</taxon>
        <taxon>Metazoa</taxon>
        <taxon>Ecdysozoa</taxon>
        <taxon>Arthropoda</taxon>
        <taxon>Hexapoda</taxon>
        <taxon>Insecta</taxon>
        <taxon>Pterygota</taxon>
        <taxon>Neoptera</taxon>
        <taxon>Endopterygota</taxon>
        <taxon>Hymenoptera</taxon>
        <taxon>Apocrita</taxon>
        <taxon>Aculeata</taxon>
        <taxon>Apoidea</taxon>
        <taxon>Anthophila</taxon>
        <taxon>Apidae</taxon>
        <taxon>Melipona</taxon>
    </lineage>
</organism>
<dbReference type="AlphaFoldDB" id="A0AA40FFT6"/>
<evidence type="ECO:0000256" key="1">
    <source>
        <dbReference type="ARBA" id="ARBA00004167"/>
    </source>
</evidence>
<proteinExistence type="predicted"/>
<feature type="disulfide bond" evidence="9">
    <location>
        <begin position="964"/>
        <end position="976"/>
    </location>
</feature>
<dbReference type="Pfam" id="PF00057">
    <property type="entry name" value="Ldl_recept_a"/>
    <property type="match status" value="5"/>
</dbReference>
<feature type="disulfide bond" evidence="9">
    <location>
        <begin position="64"/>
        <end position="82"/>
    </location>
</feature>
<feature type="compositionally biased region" description="Basic and acidic residues" evidence="10">
    <location>
        <begin position="911"/>
        <end position="924"/>
    </location>
</feature>
<dbReference type="PROSITE" id="PS50068">
    <property type="entry name" value="LDLRA_2"/>
    <property type="match status" value="5"/>
</dbReference>
<dbReference type="PRINTS" id="PR00261">
    <property type="entry name" value="LDLRECEPTOR"/>
</dbReference>
<feature type="region of interest" description="Disordered" evidence="10">
    <location>
        <begin position="544"/>
        <end position="617"/>
    </location>
</feature>
<feature type="compositionally biased region" description="Low complexity" evidence="10">
    <location>
        <begin position="377"/>
        <end position="392"/>
    </location>
</feature>
<feature type="disulfide bond" evidence="9">
    <location>
        <begin position="971"/>
        <end position="989"/>
    </location>
</feature>
<evidence type="ECO:0000313" key="12">
    <source>
        <dbReference type="Proteomes" id="UP001177670"/>
    </source>
</evidence>
<accession>A0AA40FFT6</accession>
<name>A0AA40FFT6_9HYME</name>
<keyword evidence="3" id="KW-0812">Transmembrane</keyword>
<feature type="disulfide bond" evidence="9">
    <location>
        <begin position="57"/>
        <end position="69"/>
    </location>
</feature>
<comment type="caution">
    <text evidence="9">Lacks conserved residue(s) required for the propagation of feature annotation.</text>
</comment>
<feature type="compositionally biased region" description="Basic residues" evidence="10">
    <location>
        <begin position="233"/>
        <end position="246"/>
    </location>
</feature>
<comment type="subcellular location">
    <subcellularLocation>
        <location evidence="2">Endomembrane system</location>
    </subcellularLocation>
    <subcellularLocation>
        <location evidence="1">Membrane</location>
        <topology evidence="1">Single-pass membrane protein</topology>
    </subcellularLocation>
</comment>
<feature type="region of interest" description="Disordered" evidence="10">
    <location>
        <begin position="903"/>
        <end position="929"/>
    </location>
</feature>
<feature type="disulfide bond" evidence="9">
    <location>
        <begin position="983"/>
        <end position="998"/>
    </location>
</feature>
<feature type="disulfide bond" evidence="9">
    <location>
        <begin position="37"/>
        <end position="52"/>
    </location>
</feature>
<sequence>MDCGNGKDEENCQHITLCRADEFQCLDGTCVSQTARCDGRSDCRDRSDETNCTVTTCSGDQFRCLDGTCISIDKRCNQNIDCRNGEDESQCGCGEAYFRCNQDGRCIGYELQCNGVDECSDGSDERDCENALWKNIYNDKRIFQKYLEVRTRMWSRVNEPKWLTRKKQVVKKYFVDDPSLEKAPRYETKYPAYPRLNSKTKNKTGKNFYKSLRSAKSMLRSLGEAKNLAESKPRKKKKKKKKKHQREKIGLKSDSNIYENATSTSTETPISMALTTLVDEEKARGKKKSRKGKRKRQKSKSKHSKHPINSTTLEIVSSTVSSYSPNSMGNEIPSAIQIREKIEETSTWRIFEETTLPKFEEITLEINPSTKEDDEVNSTTETVSTSVNDESVIPTGTSEKLFSSTDETVKPTQTPTNWNFNERVNLIGSSETERPNWSSEEDLDRNLNSVLEEEMTRSHSMEGNTSDVFRIKHSKEELTFTDEITETSSSTEINLQSTTVADDSSQNSAETSGSREEIYGYRAKKDGKLAKFFHKYLEGRVWSSPSPLSTKKNISDVPKIKHSSKEKLGQNSETISVDETTLSDLRNSYRVTERSENSDSAETGQNSVETSGSREEIHGYRAKKGGKLAKFFHKYLEERVLSSPSEKIFVDEATLRNSYRTARKNENSDSAETSWNSVETSESREDIRGYKAKKDGKLARYFHKYLESTVPPILDEDDTDYNLSTKLESLLFESSSKVLIDLLSGTRLFNHKNLSSSTSVQRVQLYNCSLTCAPCKERVSELEAKLKAALENSLRNEVKVDSGLIEETTPLARLEDDGYSDSLQDLSELSEVFSPDLNVAPTYNYLNVTESPALVETLTEADWGRDNTGWPDYSFFTKDQEEGQVQQSDMYSKVDDSTVSTSFSVSALPGKNEESSTKRLRADQNFEEDDEEDIIEMTSTADSNETQTTTDNWWQTSNDDLAKCDPDQFLCNDGTCIGLYLACDGYSDCPDDSDELDCRGNTIEDYENGIDGSEGNSSCSRWEFACDGSCISNSFVCDNVRHCKDGLDEEDCGIEGRNATVRRLLCHFFCSTLSPLLGSSSTNILERDGAKMGLLSVCGSCCCTKWWLRKISRSREF</sequence>
<dbReference type="GO" id="GO:0012505">
    <property type="term" value="C:endomembrane system"/>
    <property type="evidence" value="ECO:0007669"/>
    <property type="project" value="UniProtKB-SubCell"/>
</dbReference>
<feature type="compositionally biased region" description="Polar residues" evidence="10">
    <location>
        <begin position="253"/>
        <end position="269"/>
    </location>
</feature>
<keyword evidence="6" id="KW-0472">Membrane</keyword>
<feature type="region of interest" description="Disordered" evidence="10">
    <location>
        <begin position="484"/>
        <end position="515"/>
    </location>
</feature>
<keyword evidence="12" id="KW-1185">Reference proteome</keyword>
<dbReference type="SUPFAM" id="SSF57424">
    <property type="entry name" value="LDL receptor-like module"/>
    <property type="match status" value="5"/>
</dbReference>
<evidence type="ECO:0008006" key="13">
    <source>
        <dbReference type="Google" id="ProtNLM"/>
    </source>
</evidence>
<feature type="region of interest" description="Disordered" evidence="10">
    <location>
        <begin position="370"/>
        <end position="392"/>
    </location>
</feature>
<evidence type="ECO:0000313" key="11">
    <source>
        <dbReference type="EMBL" id="KAK1118231.1"/>
    </source>
</evidence>
<dbReference type="PROSITE" id="PS01209">
    <property type="entry name" value="LDLRA_1"/>
    <property type="match status" value="4"/>
</dbReference>